<protein>
    <recommendedName>
        <fullName evidence="9">Extracellular solute-binding protein</fullName>
    </recommendedName>
</protein>
<evidence type="ECO:0000313" key="8">
    <source>
        <dbReference type="Proteomes" id="UP001600943"/>
    </source>
</evidence>
<reference evidence="7 8" key="1">
    <citation type="submission" date="2024-04" db="EMBL/GenBank/DDBJ databases">
        <title>Defined microbial consortia suppress multidrug-resistant proinflammatory Enterobacteriaceae via ecological control.</title>
        <authorList>
            <person name="Furuichi M."/>
            <person name="Kawaguchi T."/>
            <person name="Pust M."/>
            <person name="Yasuma K."/>
            <person name="Plichta D."/>
            <person name="Hasegawa N."/>
            <person name="Ohya T."/>
            <person name="Bhattarai S."/>
            <person name="Sasajima S."/>
            <person name="Aoto Y."/>
            <person name="Tuganbaev T."/>
            <person name="Yaginuma M."/>
            <person name="Ueda M."/>
            <person name="Okahashi N."/>
            <person name="Amafuji K."/>
            <person name="Kiridooshi Y."/>
            <person name="Sugita K."/>
            <person name="Strazar M."/>
            <person name="Skelly A."/>
            <person name="Suda W."/>
            <person name="Hattori M."/>
            <person name="Nakamoto N."/>
            <person name="Caballero S."/>
            <person name="Norman J."/>
            <person name="Olle B."/>
            <person name="Tanoue T."/>
            <person name="Arita M."/>
            <person name="Bucci V."/>
            <person name="Atarashi K."/>
            <person name="Xavier R."/>
            <person name="Honda K."/>
        </authorList>
    </citation>
    <scope>NUCLEOTIDE SEQUENCE [LARGE SCALE GENOMIC DNA]</scope>
    <source>
        <strain evidence="8">k04-0078-D8-1</strain>
    </source>
</reference>
<evidence type="ECO:0008006" key="9">
    <source>
        <dbReference type="Google" id="ProtNLM"/>
    </source>
</evidence>
<evidence type="ECO:0000256" key="1">
    <source>
        <dbReference type="ARBA" id="ARBA00022475"/>
    </source>
</evidence>
<proteinExistence type="predicted"/>
<dbReference type="Gene3D" id="3.40.190.10">
    <property type="entry name" value="Periplasmic binding protein-like II"/>
    <property type="match status" value="2"/>
</dbReference>
<accession>A0ABQ0BKN8</accession>
<dbReference type="SUPFAM" id="SSF53850">
    <property type="entry name" value="Periplasmic binding protein-like II"/>
    <property type="match status" value="1"/>
</dbReference>
<keyword evidence="5" id="KW-0449">Lipoprotein</keyword>
<evidence type="ECO:0000256" key="5">
    <source>
        <dbReference type="ARBA" id="ARBA00023288"/>
    </source>
</evidence>
<evidence type="ECO:0000313" key="7">
    <source>
        <dbReference type="EMBL" id="GAA6412024.1"/>
    </source>
</evidence>
<dbReference type="RefSeq" id="WP_256162401.1">
    <property type="nucleotide sequence ID" value="NZ_BAABYW010000003.1"/>
</dbReference>
<evidence type="ECO:0000256" key="4">
    <source>
        <dbReference type="ARBA" id="ARBA00023139"/>
    </source>
</evidence>
<name>A0ABQ0BKN8_9FIRM</name>
<feature type="signal peptide" evidence="6">
    <location>
        <begin position="1"/>
        <end position="20"/>
    </location>
</feature>
<dbReference type="Pfam" id="PF01547">
    <property type="entry name" value="SBP_bac_1"/>
    <property type="match status" value="1"/>
</dbReference>
<sequence>MKKRIISLLLTTCMTISILAGCGNTSSKEKHLENKSGKSAYDEPITIDVFASEANYQGVQSGWFGKIVKDKFNMELNIIAPNVAGGGDTLFQTRSAAGDLGDLIICNTSNGTLAQLVKAGLVQDMTSYLKDTKFVTQYSDAIASMKELSGGGNEIYAIPTEVSSQSPTTPSVGLEPGYAPYIRWDIYEEIGCPEINNLDDLLEALKKMQDAHPTSDSGKKVYAISLFSDWDRNMMTLARNITCMYGYDETGITLLANDGSNVQSPIDESSIYRKGLEFLYKANQMGLVDPDSTTQNYDTMYQKMQDGAVLFSFWSWMGQGAYNTPEHTNDGKGFKLAPVKDLKIGVNGCKTLGYQEIGIMIGSKAEDPQRLIDFIDWLYSPEGIMASQASGTSGTCGPENLTWEMKDGKPALTEFGKEALGGSEIEVPDEWGGGTWKEGICTLNVTFVNAVDINPDTDKPYMYTLWDSTIEDNKTKLDENWSKVTGVESAIEYLKNNNMLEVAPGDSYVTPEEDSQITNLRSQCGASLTDYSWRIVFAEDDQKFEFLYKEMQDTLNGLNFEEVFTYDKKCALEKAEARKEVVELYNSKN</sequence>
<dbReference type="EMBL" id="BAABYW010000003">
    <property type="protein sequence ID" value="GAA6412024.1"/>
    <property type="molecule type" value="Genomic_DNA"/>
</dbReference>
<evidence type="ECO:0000256" key="6">
    <source>
        <dbReference type="SAM" id="SignalP"/>
    </source>
</evidence>
<keyword evidence="3" id="KW-0472">Membrane</keyword>
<dbReference type="InterPro" id="IPR050490">
    <property type="entry name" value="Bact_solute-bd_prot1"/>
</dbReference>
<gene>
    <name evidence="7" type="ORF">K040078D81_61410</name>
</gene>
<organism evidence="7 8">
    <name type="scientific">Blautia hominis</name>
    <dbReference type="NCBI Taxonomy" id="2025493"/>
    <lineage>
        <taxon>Bacteria</taxon>
        <taxon>Bacillati</taxon>
        <taxon>Bacillota</taxon>
        <taxon>Clostridia</taxon>
        <taxon>Lachnospirales</taxon>
        <taxon>Lachnospiraceae</taxon>
        <taxon>Blautia</taxon>
    </lineage>
</organism>
<dbReference type="InterPro" id="IPR006059">
    <property type="entry name" value="SBP"/>
</dbReference>
<keyword evidence="1" id="KW-1003">Cell membrane</keyword>
<dbReference type="Proteomes" id="UP001600943">
    <property type="component" value="Unassembled WGS sequence"/>
</dbReference>
<dbReference type="PROSITE" id="PS51257">
    <property type="entry name" value="PROKAR_LIPOPROTEIN"/>
    <property type="match status" value="1"/>
</dbReference>
<evidence type="ECO:0000256" key="3">
    <source>
        <dbReference type="ARBA" id="ARBA00023136"/>
    </source>
</evidence>
<comment type="caution">
    <text evidence="7">The sequence shown here is derived from an EMBL/GenBank/DDBJ whole genome shotgun (WGS) entry which is preliminary data.</text>
</comment>
<dbReference type="PANTHER" id="PTHR43649">
    <property type="entry name" value="ARABINOSE-BINDING PROTEIN-RELATED"/>
    <property type="match status" value="1"/>
</dbReference>
<keyword evidence="4" id="KW-0564">Palmitate</keyword>
<feature type="chain" id="PRO_5045712774" description="Extracellular solute-binding protein" evidence="6">
    <location>
        <begin position="21"/>
        <end position="589"/>
    </location>
</feature>
<keyword evidence="8" id="KW-1185">Reference proteome</keyword>
<keyword evidence="2 6" id="KW-0732">Signal</keyword>
<dbReference type="PANTHER" id="PTHR43649:SF33">
    <property type="entry name" value="POLYGALACTURONAN_RHAMNOGALACTURONAN-BINDING PROTEIN YTCQ"/>
    <property type="match status" value="1"/>
</dbReference>
<evidence type="ECO:0000256" key="2">
    <source>
        <dbReference type="ARBA" id="ARBA00022729"/>
    </source>
</evidence>